<name>A0A8J6AHC8_GALPY</name>
<comment type="similarity">
    <text evidence="1">Belongs to the actin family.</text>
</comment>
<dbReference type="EMBL" id="JAGFMF010011501">
    <property type="protein sequence ID" value="KAG8521028.1"/>
    <property type="molecule type" value="Genomic_DNA"/>
</dbReference>
<dbReference type="InterPro" id="IPR043129">
    <property type="entry name" value="ATPase_NBD"/>
</dbReference>
<sequence length="292" mass="32953">MALAPQVTVEKITVLAFHCGSGLCKVGFSGDDDTLAMLQSVSRTLAPRHHDGHGPGVWARRPRSNTPSNTASSPTEMTWILWHCTFFNKLRMVLKEHSPCWFYWYCLVMDCGDEVTHTVSIYKGYAQPHPILPRDQHLTDKLMKILSDMVHNLKEKLCHVALYLEHEMATAASSSSLEKSYKLPDGQMISSHSQQPQIPKVLFQPSFMESCYPQDHIRSHHEVPYRDHQALGTTQKGITVLAPSAKRVKMTAPPELKWIPRPIPASLLPSSCSESASKKYEWGLSIIHHKCF</sequence>
<proteinExistence type="inferred from homology"/>
<keyword evidence="4" id="KW-1185">Reference proteome</keyword>
<dbReference type="Proteomes" id="UP000700334">
    <property type="component" value="Unassembled WGS sequence"/>
</dbReference>
<evidence type="ECO:0000256" key="2">
    <source>
        <dbReference type="SAM" id="MobiDB-lite"/>
    </source>
</evidence>
<gene>
    <name evidence="3" type="ORF">J0S82_014148</name>
</gene>
<protein>
    <submittedName>
        <fullName evidence="3">Actin, cytoplasmic 2</fullName>
    </submittedName>
</protein>
<feature type="compositionally biased region" description="Low complexity" evidence="2">
    <location>
        <begin position="64"/>
        <end position="73"/>
    </location>
</feature>
<evidence type="ECO:0000256" key="1">
    <source>
        <dbReference type="RuleBase" id="RU000487"/>
    </source>
</evidence>
<comment type="caution">
    <text evidence="3">The sequence shown here is derived from an EMBL/GenBank/DDBJ whole genome shotgun (WGS) entry which is preliminary data.</text>
</comment>
<dbReference type="Gene3D" id="3.90.640.10">
    <property type="entry name" value="Actin, Chain A, domain 4"/>
    <property type="match status" value="1"/>
</dbReference>
<reference evidence="3" key="1">
    <citation type="journal article" date="2021" name="Evol. Appl.">
        <title>The genome of the Pyrenean desman and the effects of bottlenecks and inbreeding on the genomic landscape of an endangered species.</title>
        <authorList>
            <person name="Escoda L."/>
            <person name="Castresana J."/>
        </authorList>
    </citation>
    <scope>NUCLEOTIDE SEQUENCE</scope>
    <source>
        <strain evidence="3">IBE-C5619</strain>
    </source>
</reference>
<evidence type="ECO:0000313" key="3">
    <source>
        <dbReference type="EMBL" id="KAG8521028.1"/>
    </source>
</evidence>
<dbReference type="PANTHER" id="PTHR11937">
    <property type="entry name" value="ACTIN"/>
    <property type="match status" value="1"/>
</dbReference>
<dbReference type="InterPro" id="IPR004000">
    <property type="entry name" value="Actin"/>
</dbReference>
<accession>A0A8J6AHC8</accession>
<dbReference type="Gene3D" id="3.30.420.40">
    <property type="match status" value="1"/>
</dbReference>
<dbReference type="AlphaFoldDB" id="A0A8J6AHC8"/>
<dbReference type="SMART" id="SM00268">
    <property type="entry name" value="ACTIN"/>
    <property type="match status" value="1"/>
</dbReference>
<organism evidence="3 4">
    <name type="scientific">Galemys pyrenaicus</name>
    <name type="common">Iberian desman</name>
    <name type="synonym">Pyrenean desman</name>
    <dbReference type="NCBI Taxonomy" id="202257"/>
    <lineage>
        <taxon>Eukaryota</taxon>
        <taxon>Metazoa</taxon>
        <taxon>Chordata</taxon>
        <taxon>Craniata</taxon>
        <taxon>Vertebrata</taxon>
        <taxon>Euteleostomi</taxon>
        <taxon>Mammalia</taxon>
        <taxon>Eutheria</taxon>
        <taxon>Laurasiatheria</taxon>
        <taxon>Eulipotyphla</taxon>
        <taxon>Talpidae</taxon>
        <taxon>Galemys</taxon>
    </lineage>
</organism>
<dbReference type="Pfam" id="PF00022">
    <property type="entry name" value="Actin"/>
    <property type="match status" value="1"/>
</dbReference>
<feature type="region of interest" description="Disordered" evidence="2">
    <location>
        <begin position="46"/>
        <end position="73"/>
    </location>
</feature>
<evidence type="ECO:0000313" key="4">
    <source>
        <dbReference type="Proteomes" id="UP000700334"/>
    </source>
</evidence>
<dbReference type="SUPFAM" id="SSF53067">
    <property type="entry name" value="Actin-like ATPase domain"/>
    <property type="match status" value="1"/>
</dbReference>